<dbReference type="AlphaFoldDB" id="A0A1Y1X134"/>
<proteinExistence type="predicted"/>
<dbReference type="EMBL" id="MCFE01000778">
    <property type="protein sequence ID" value="ORX79520.1"/>
    <property type="molecule type" value="Genomic_DNA"/>
</dbReference>
<keyword evidence="2" id="KW-0812">Transmembrane</keyword>
<evidence type="ECO:0000313" key="4">
    <source>
        <dbReference type="Proteomes" id="UP000193498"/>
    </source>
</evidence>
<sequence length="87" mass="9543">MYIIARSNSPINLPDESDTMSSDLRPLAPAARWVHLSIMLVIAGLLGIWHPAKRFAPRCGNCLEPEQSLLDHVPCSPDYSMQALVSG</sequence>
<dbReference type="InParanoid" id="A0A1Y1X134"/>
<protein>
    <submittedName>
        <fullName evidence="3">Uncharacterized protein</fullName>
    </submittedName>
</protein>
<name>A0A1Y1X134_9FUNG</name>
<feature type="compositionally biased region" description="Polar residues" evidence="1">
    <location>
        <begin position="1"/>
        <end position="11"/>
    </location>
</feature>
<evidence type="ECO:0000313" key="3">
    <source>
        <dbReference type="EMBL" id="ORX79520.1"/>
    </source>
</evidence>
<keyword evidence="4" id="KW-1185">Reference proteome</keyword>
<dbReference type="Proteomes" id="UP000193498">
    <property type="component" value="Unassembled WGS sequence"/>
</dbReference>
<organism evidence="3 4">
    <name type="scientific">Basidiobolus meristosporus CBS 931.73</name>
    <dbReference type="NCBI Taxonomy" id="1314790"/>
    <lineage>
        <taxon>Eukaryota</taxon>
        <taxon>Fungi</taxon>
        <taxon>Fungi incertae sedis</taxon>
        <taxon>Zoopagomycota</taxon>
        <taxon>Entomophthoromycotina</taxon>
        <taxon>Basidiobolomycetes</taxon>
        <taxon>Basidiobolales</taxon>
        <taxon>Basidiobolaceae</taxon>
        <taxon>Basidiobolus</taxon>
    </lineage>
</organism>
<reference evidence="3 4" key="1">
    <citation type="submission" date="2016-07" db="EMBL/GenBank/DDBJ databases">
        <title>Pervasive Adenine N6-methylation of Active Genes in Fungi.</title>
        <authorList>
            <consortium name="DOE Joint Genome Institute"/>
            <person name="Mondo S.J."/>
            <person name="Dannebaum R.O."/>
            <person name="Kuo R.C."/>
            <person name="Labutti K."/>
            <person name="Haridas S."/>
            <person name="Kuo A."/>
            <person name="Salamov A."/>
            <person name="Ahrendt S.R."/>
            <person name="Lipzen A."/>
            <person name="Sullivan W."/>
            <person name="Andreopoulos W.B."/>
            <person name="Clum A."/>
            <person name="Lindquist E."/>
            <person name="Daum C."/>
            <person name="Ramamoorthy G.K."/>
            <person name="Gryganskyi A."/>
            <person name="Culley D."/>
            <person name="Magnuson J.K."/>
            <person name="James T.Y."/>
            <person name="O'Malley M.A."/>
            <person name="Stajich J.E."/>
            <person name="Spatafora J.W."/>
            <person name="Visel A."/>
            <person name="Grigoriev I.V."/>
        </authorList>
    </citation>
    <scope>NUCLEOTIDE SEQUENCE [LARGE SCALE GENOMIC DNA]</scope>
    <source>
        <strain evidence="3 4">CBS 931.73</strain>
    </source>
</reference>
<keyword evidence="2" id="KW-1133">Transmembrane helix</keyword>
<evidence type="ECO:0000256" key="2">
    <source>
        <dbReference type="SAM" id="Phobius"/>
    </source>
</evidence>
<evidence type="ECO:0000256" key="1">
    <source>
        <dbReference type="SAM" id="MobiDB-lite"/>
    </source>
</evidence>
<keyword evidence="2" id="KW-0472">Membrane</keyword>
<gene>
    <name evidence="3" type="ORF">K493DRAFT_99960</name>
</gene>
<feature type="transmembrane region" description="Helical" evidence="2">
    <location>
        <begin position="30"/>
        <end position="49"/>
    </location>
</feature>
<accession>A0A1Y1X134</accession>
<comment type="caution">
    <text evidence="3">The sequence shown here is derived from an EMBL/GenBank/DDBJ whole genome shotgun (WGS) entry which is preliminary data.</text>
</comment>
<feature type="region of interest" description="Disordered" evidence="1">
    <location>
        <begin position="1"/>
        <end position="21"/>
    </location>
</feature>